<protein>
    <recommendedName>
        <fullName evidence="1">F-box domain-containing protein</fullName>
    </recommendedName>
</protein>
<dbReference type="InterPro" id="IPR036047">
    <property type="entry name" value="F-box-like_dom_sf"/>
</dbReference>
<dbReference type="SUPFAM" id="SSF52047">
    <property type="entry name" value="RNI-like"/>
    <property type="match status" value="1"/>
</dbReference>
<evidence type="ECO:0000313" key="2">
    <source>
        <dbReference type="EMBL" id="KAK7687299.1"/>
    </source>
</evidence>
<evidence type="ECO:0000259" key="1">
    <source>
        <dbReference type="Pfam" id="PF00646"/>
    </source>
</evidence>
<keyword evidence="3" id="KW-1185">Reference proteome</keyword>
<dbReference type="Pfam" id="PF00646">
    <property type="entry name" value="F-box"/>
    <property type="match status" value="1"/>
</dbReference>
<feature type="domain" description="F-box" evidence="1">
    <location>
        <begin position="6"/>
        <end position="47"/>
    </location>
</feature>
<reference evidence="2 3" key="1">
    <citation type="submission" date="2022-09" db="EMBL/GenBank/DDBJ databases">
        <authorList>
            <person name="Palmer J.M."/>
        </authorList>
    </citation>
    <scope>NUCLEOTIDE SEQUENCE [LARGE SCALE GENOMIC DNA]</scope>
    <source>
        <strain evidence="2 3">DSM 7382</strain>
    </source>
</reference>
<name>A0AAW0G6F8_9APHY</name>
<organism evidence="2 3">
    <name type="scientific">Cerrena zonata</name>
    <dbReference type="NCBI Taxonomy" id="2478898"/>
    <lineage>
        <taxon>Eukaryota</taxon>
        <taxon>Fungi</taxon>
        <taxon>Dikarya</taxon>
        <taxon>Basidiomycota</taxon>
        <taxon>Agaricomycotina</taxon>
        <taxon>Agaricomycetes</taxon>
        <taxon>Polyporales</taxon>
        <taxon>Cerrenaceae</taxon>
        <taxon>Cerrena</taxon>
    </lineage>
</organism>
<comment type="caution">
    <text evidence="2">The sequence shown here is derived from an EMBL/GenBank/DDBJ whole genome shotgun (WGS) entry which is preliminary data.</text>
</comment>
<evidence type="ECO:0000313" key="3">
    <source>
        <dbReference type="Proteomes" id="UP001385951"/>
    </source>
</evidence>
<dbReference type="AlphaFoldDB" id="A0AAW0G6F8"/>
<dbReference type="Proteomes" id="UP001385951">
    <property type="component" value="Unassembled WGS sequence"/>
</dbReference>
<dbReference type="InterPro" id="IPR032675">
    <property type="entry name" value="LRR_dom_sf"/>
</dbReference>
<gene>
    <name evidence="2" type="ORF">QCA50_009804</name>
</gene>
<dbReference type="EMBL" id="JASBNA010000014">
    <property type="protein sequence ID" value="KAK7687299.1"/>
    <property type="molecule type" value="Genomic_DNA"/>
</dbReference>
<sequence>MYHTSFPDLPIEMHYKVMEHLDNDTKTLHACSMTNKTWLSIARTFTFREIFLSTYNISARFHRLMRRNPDLGFYIRAIRLRPCEVYDGRKEETSRFHGYLPADVAMTLRSVQKLSIEGIHVWSTDDFDILTMLPSVVELSMANCSFMPRELYPIINSLPGLRILRIRLCMHWTLSVPEENADMQAITPVIEKLYFSCLAPPFEAATKFIRCLAFSEHSKALDDVRICIGSRIFSTSNNTSSSLRDFVEETHSSQSVSNPSLHLTSPNKPIVDNITILAEFLRNTRR</sequence>
<dbReference type="SUPFAM" id="SSF81383">
    <property type="entry name" value="F-box domain"/>
    <property type="match status" value="1"/>
</dbReference>
<dbReference type="Gene3D" id="3.80.10.10">
    <property type="entry name" value="Ribonuclease Inhibitor"/>
    <property type="match status" value="1"/>
</dbReference>
<dbReference type="InterPro" id="IPR001810">
    <property type="entry name" value="F-box_dom"/>
</dbReference>
<proteinExistence type="predicted"/>
<accession>A0AAW0G6F8</accession>